<comment type="caution">
    <text evidence="2">The sequence shown here is derived from an EMBL/GenBank/DDBJ whole genome shotgun (WGS) entry which is preliminary data.</text>
</comment>
<organism evidence="2">
    <name type="scientific">Cladocopium goreaui</name>
    <dbReference type="NCBI Taxonomy" id="2562237"/>
    <lineage>
        <taxon>Eukaryota</taxon>
        <taxon>Sar</taxon>
        <taxon>Alveolata</taxon>
        <taxon>Dinophyceae</taxon>
        <taxon>Suessiales</taxon>
        <taxon>Symbiodiniaceae</taxon>
        <taxon>Cladocopium</taxon>
    </lineage>
</organism>
<feature type="region of interest" description="Disordered" evidence="1">
    <location>
        <begin position="52"/>
        <end position="76"/>
    </location>
</feature>
<dbReference type="Proteomes" id="UP001152797">
    <property type="component" value="Unassembled WGS sequence"/>
</dbReference>
<feature type="compositionally biased region" description="Polar residues" evidence="1">
    <location>
        <begin position="55"/>
        <end position="76"/>
    </location>
</feature>
<name>A0A9P1DVU2_9DINO</name>
<dbReference type="EMBL" id="CAMXCT030006591">
    <property type="protein sequence ID" value="CAL4803887.1"/>
    <property type="molecule type" value="Genomic_DNA"/>
</dbReference>
<reference evidence="2" key="1">
    <citation type="submission" date="2022-10" db="EMBL/GenBank/DDBJ databases">
        <authorList>
            <person name="Chen Y."/>
            <person name="Dougan E. K."/>
            <person name="Chan C."/>
            <person name="Rhodes N."/>
            <person name="Thang M."/>
        </authorList>
    </citation>
    <scope>NUCLEOTIDE SEQUENCE</scope>
</reference>
<feature type="compositionally biased region" description="Polar residues" evidence="1">
    <location>
        <begin position="14"/>
        <end position="23"/>
    </location>
</feature>
<accession>A0A9P1DVU2</accession>
<evidence type="ECO:0000313" key="4">
    <source>
        <dbReference type="Proteomes" id="UP001152797"/>
    </source>
</evidence>
<evidence type="ECO:0000256" key="1">
    <source>
        <dbReference type="SAM" id="MobiDB-lite"/>
    </source>
</evidence>
<dbReference type="EMBL" id="CAMXCT020006591">
    <property type="protein sequence ID" value="CAL1169950.1"/>
    <property type="molecule type" value="Genomic_DNA"/>
</dbReference>
<evidence type="ECO:0000313" key="2">
    <source>
        <dbReference type="EMBL" id="CAI4016575.1"/>
    </source>
</evidence>
<reference evidence="3" key="2">
    <citation type="submission" date="2024-04" db="EMBL/GenBank/DDBJ databases">
        <authorList>
            <person name="Chen Y."/>
            <person name="Shah S."/>
            <person name="Dougan E. K."/>
            <person name="Thang M."/>
            <person name="Chan C."/>
        </authorList>
    </citation>
    <scope>NUCLEOTIDE SEQUENCE [LARGE SCALE GENOMIC DNA]</scope>
</reference>
<dbReference type="AlphaFoldDB" id="A0A9P1DVU2"/>
<dbReference type="EMBL" id="CAMXCT010006591">
    <property type="protein sequence ID" value="CAI4016575.1"/>
    <property type="molecule type" value="Genomic_DNA"/>
</dbReference>
<keyword evidence="4" id="KW-1185">Reference proteome</keyword>
<feature type="region of interest" description="Disordered" evidence="1">
    <location>
        <begin position="1"/>
        <end position="39"/>
    </location>
</feature>
<sequence length="136" mass="14582">MNPRFIPPARHASTGRSRVNSRSRPAESLFAESPASQTRRKLEELAIELGAKNSGAATSQISPGQRDSALASSSSGMAVMNKTEELRKERLQKAIAGTAQPKSKPKMPIAALHERPDRTPSFSQPAPKLGQILGIV</sequence>
<gene>
    <name evidence="2" type="ORF">C1SCF055_LOCUS41304</name>
</gene>
<proteinExistence type="predicted"/>
<protein>
    <submittedName>
        <fullName evidence="2">Uncharacterized protein</fullName>
    </submittedName>
</protein>
<evidence type="ECO:0000313" key="3">
    <source>
        <dbReference type="EMBL" id="CAL1169950.1"/>
    </source>
</evidence>